<evidence type="ECO:0000313" key="2">
    <source>
        <dbReference type="Proteomes" id="UP000768646"/>
    </source>
</evidence>
<gene>
    <name evidence="1" type="ORF">PORY_000079</name>
</gene>
<dbReference type="Proteomes" id="UP000768646">
    <property type="component" value="Unassembled WGS sequence"/>
</dbReference>
<protein>
    <submittedName>
        <fullName evidence="1">Uncharacterized protein</fullName>
    </submittedName>
</protein>
<evidence type="ECO:0000313" key="1">
    <source>
        <dbReference type="EMBL" id="KAG4306091.1"/>
    </source>
</evidence>
<keyword evidence="2" id="KW-1185">Reference proteome</keyword>
<proteinExistence type="predicted"/>
<comment type="caution">
    <text evidence="1">The sequence shown here is derived from an EMBL/GenBank/DDBJ whole genome shotgun (WGS) entry which is preliminary data.</text>
</comment>
<reference evidence="1 2" key="1">
    <citation type="journal article" date="2021" name="Commun. Biol.">
        <title>Genomic insights into the host specific adaptation of the Pneumocystis genus.</title>
        <authorList>
            <person name="Cisse O.H."/>
            <person name="Ma L."/>
            <person name="Dekker J.P."/>
            <person name="Khil P.P."/>
            <person name="Youn J.-H."/>
            <person name="Brenchley J.M."/>
            <person name="Blair R."/>
            <person name="Pahar B."/>
            <person name="Chabe M."/>
            <person name="Van Rompay K.K.A."/>
            <person name="Keesler R."/>
            <person name="Sukura A."/>
            <person name="Hirsch V."/>
            <person name="Kutty G."/>
            <person name="Liu Y."/>
            <person name="Peng L."/>
            <person name="Chen J."/>
            <person name="Song J."/>
            <person name="Weissenbacher-Lang C."/>
            <person name="Xu J."/>
            <person name="Upham N.S."/>
            <person name="Stajich J.E."/>
            <person name="Cuomo C.A."/>
            <person name="Cushion M.T."/>
            <person name="Kovacs J.A."/>
        </authorList>
    </citation>
    <scope>NUCLEOTIDE SEQUENCE [LARGE SCALE GENOMIC DNA]</scope>
    <source>
        <strain evidence="1 2">RABM</strain>
    </source>
</reference>
<accession>A0ACB7CE82</accession>
<organism evidence="1 2">
    <name type="scientific">Pneumocystis oryctolagi</name>
    <dbReference type="NCBI Taxonomy" id="42067"/>
    <lineage>
        <taxon>Eukaryota</taxon>
        <taxon>Fungi</taxon>
        <taxon>Dikarya</taxon>
        <taxon>Ascomycota</taxon>
        <taxon>Taphrinomycotina</taxon>
        <taxon>Pneumocystomycetes</taxon>
        <taxon>Pneumocystaceae</taxon>
        <taxon>Pneumocystis</taxon>
    </lineage>
</organism>
<dbReference type="EMBL" id="JABTEG010000001">
    <property type="protein sequence ID" value="KAG4306091.1"/>
    <property type="molecule type" value="Genomic_DNA"/>
</dbReference>
<name>A0ACB7CE82_9ASCO</name>
<sequence length="88" mass="10529">MNFKRERENDCKQTNSEKKVKQSSVMSFFCLKNANKMSVTTKFNKQAWVQGLNENQKELLKLEIESLHESWLNVLKDELTKPYFLQER</sequence>